<evidence type="ECO:0000256" key="1">
    <source>
        <dbReference type="ARBA" id="ARBA00023015"/>
    </source>
</evidence>
<accession>A0ABR7LAB5</accession>
<dbReference type="InterPro" id="IPR046532">
    <property type="entry name" value="DUF6597"/>
</dbReference>
<organism evidence="5 6">
    <name type="scientific">Actinokineospora xionganensis</name>
    <dbReference type="NCBI Taxonomy" id="2684470"/>
    <lineage>
        <taxon>Bacteria</taxon>
        <taxon>Bacillati</taxon>
        <taxon>Actinomycetota</taxon>
        <taxon>Actinomycetes</taxon>
        <taxon>Pseudonocardiales</taxon>
        <taxon>Pseudonocardiaceae</taxon>
        <taxon>Actinokineospora</taxon>
    </lineage>
</organism>
<comment type="caution">
    <text evidence="5">The sequence shown here is derived from an EMBL/GenBank/DDBJ whole genome shotgun (WGS) entry which is preliminary data.</text>
</comment>
<dbReference type="PANTHER" id="PTHR46796:SF15">
    <property type="entry name" value="BLL1074 PROTEIN"/>
    <property type="match status" value="1"/>
</dbReference>
<evidence type="ECO:0000256" key="2">
    <source>
        <dbReference type="ARBA" id="ARBA00023125"/>
    </source>
</evidence>
<feature type="domain" description="HTH araC/xylS-type" evidence="4">
    <location>
        <begin position="149"/>
        <end position="252"/>
    </location>
</feature>
<reference evidence="5 6" key="1">
    <citation type="submission" date="2020-06" db="EMBL/GenBank/DDBJ databases">
        <title>Actinokineospora xiongansis sp. nov., isolated from soil of Baiyangdian.</title>
        <authorList>
            <person name="Zhang X."/>
        </authorList>
    </citation>
    <scope>NUCLEOTIDE SEQUENCE [LARGE SCALE GENOMIC DNA]</scope>
    <source>
        <strain evidence="5 6">HBU206404</strain>
    </source>
</reference>
<dbReference type="PROSITE" id="PS01124">
    <property type="entry name" value="HTH_ARAC_FAMILY_2"/>
    <property type="match status" value="1"/>
</dbReference>
<sequence>MTVVEERRKGVLRARAAGPEFVLRTLSPSAGLAPFVEYYWLVSWDVSEPFDQQVLPHPNVHLVFEDDGPLLYGVMRGKFIRRLEGTGHVLGVRFHAGGFRPWLGKRVSSVTDKVLPGFVEPGGVLAAGDAEAMVAAAESVLLPRLPEVDPVVEDVRAMVAAIDGGVSRVDTLAGEFGLTARSVQRLFSEYVGVGPKWVIRRFRVHEAAARVDAGTDVDWAALANDLGYADQAHFTREFTANIGVSPSRYAARLRA</sequence>
<name>A0ABR7LAB5_9PSEU</name>
<dbReference type="PANTHER" id="PTHR46796">
    <property type="entry name" value="HTH-TYPE TRANSCRIPTIONAL ACTIVATOR RHAS-RELATED"/>
    <property type="match status" value="1"/>
</dbReference>
<protein>
    <submittedName>
        <fullName evidence="5">AraC family transcriptional regulator</fullName>
    </submittedName>
</protein>
<evidence type="ECO:0000259" key="4">
    <source>
        <dbReference type="PROSITE" id="PS01124"/>
    </source>
</evidence>
<evidence type="ECO:0000256" key="3">
    <source>
        <dbReference type="ARBA" id="ARBA00023163"/>
    </source>
</evidence>
<dbReference type="Pfam" id="PF12833">
    <property type="entry name" value="HTH_18"/>
    <property type="match status" value="1"/>
</dbReference>
<dbReference type="Pfam" id="PF20240">
    <property type="entry name" value="DUF6597"/>
    <property type="match status" value="1"/>
</dbReference>
<keyword evidence="6" id="KW-1185">Reference proteome</keyword>
<dbReference type="SMART" id="SM00342">
    <property type="entry name" value="HTH_ARAC"/>
    <property type="match status" value="1"/>
</dbReference>
<dbReference type="EMBL" id="JABVED010000012">
    <property type="protein sequence ID" value="MBC6449574.1"/>
    <property type="molecule type" value="Genomic_DNA"/>
</dbReference>
<evidence type="ECO:0000313" key="6">
    <source>
        <dbReference type="Proteomes" id="UP000734823"/>
    </source>
</evidence>
<keyword evidence="1" id="KW-0805">Transcription regulation</keyword>
<dbReference type="InterPro" id="IPR009057">
    <property type="entry name" value="Homeodomain-like_sf"/>
</dbReference>
<proteinExistence type="predicted"/>
<dbReference type="Proteomes" id="UP000734823">
    <property type="component" value="Unassembled WGS sequence"/>
</dbReference>
<dbReference type="RefSeq" id="WP_187222487.1">
    <property type="nucleotide sequence ID" value="NZ_JABVED010000012.1"/>
</dbReference>
<evidence type="ECO:0000313" key="5">
    <source>
        <dbReference type="EMBL" id="MBC6449574.1"/>
    </source>
</evidence>
<dbReference type="SUPFAM" id="SSF46689">
    <property type="entry name" value="Homeodomain-like"/>
    <property type="match status" value="1"/>
</dbReference>
<keyword evidence="3" id="KW-0804">Transcription</keyword>
<dbReference type="InterPro" id="IPR018060">
    <property type="entry name" value="HTH_AraC"/>
</dbReference>
<dbReference type="Gene3D" id="1.10.10.60">
    <property type="entry name" value="Homeodomain-like"/>
    <property type="match status" value="1"/>
</dbReference>
<gene>
    <name evidence="5" type="ORF">GPZ80_20635</name>
</gene>
<keyword evidence="2" id="KW-0238">DNA-binding</keyword>
<dbReference type="InterPro" id="IPR050204">
    <property type="entry name" value="AraC_XylS_family_regulators"/>
</dbReference>